<protein>
    <recommendedName>
        <fullName evidence="4">C2H2-type domain-containing protein</fullName>
    </recommendedName>
</protein>
<feature type="region of interest" description="Disordered" evidence="1">
    <location>
        <begin position="55"/>
        <end position="115"/>
    </location>
</feature>
<comment type="caution">
    <text evidence="2">The sequence shown here is derived from an EMBL/GenBank/DDBJ whole genome shotgun (WGS) entry which is preliminary data.</text>
</comment>
<keyword evidence="3" id="KW-1185">Reference proteome</keyword>
<feature type="compositionally biased region" description="Basic residues" evidence="1">
    <location>
        <begin position="79"/>
        <end position="90"/>
    </location>
</feature>
<accession>A0AAN9U670</accession>
<reference evidence="2 3" key="1">
    <citation type="journal article" date="2023" name="PLoS ONE">
        <title>Cytospora paraplurivora sp. nov. isolated from orchards with fruit tree decline syndrome in Ontario, Canada.</title>
        <authorList>
            <person name="Ilyukhin E."/>
            <person name="Nguyen H.D.T."/>
            <person name="Castle A.J."/>
            <person name="Ellouze W."/>
        </authorList>
    </citation>
    <scope>NUCLEOTIDE SEQUENCE [LARGE SCALE GENOMIC DNA]</scope>
    <source>
        <strain evidence="2 3">FDS-564</strain>
    </source>
</reference>
<proteinExistence type="predicted"/>
<gene>
    <name evidence="2" type="ORF">SLS53_005248</name>
</gene>
<name>A0AAN9U670_9PEZI</name>
<dbReference type="Proteomes" id="UP001320245">
    <property type="component" value="Unassembled WGS sequence"/>
</dbReference>
<organism evidence="2 3">
    <name type="scientific">Cytospora paraplurivora</name>
    <dbReference type="NCBI Taxonomy" id="2898453"/>
    <lineage>
        <taxon>Eukaryota</taxon>
        <taxon>Fungi</taxon>
        <taxon>Dikarya</taxon>
        <taxon>Ascomycota</taxon>
        <taxon>Pezizomycotina</taxon>
        <taxon>Sordariomycetes</taxon>
        <taxon>Sordariomycetidae</taxon>
        <taxon>Diaporthales</taxon>
        <taxon>Cytosporaceae</taxon>
        <taxon>Cytospora</taxon>
    </lineage>
</organism>
<feature type="compositionally biased region" description="Acidic residues" evidence="1">
    <location>
        <begin position="94"/>
        <end position="104"/>
    </location>
</feature>
<dbReference type="PANTHER" id="PTHR38166">
    <property type="entry name" value="C2H2-TYPE DOMAIN-CONTAINING PROTEIN-RELATED"/>
    <property type="match status" value="1"/>
</dbReference>
<evidence type="ECO:0000313" key="3">
    <source>
        <dbReference type="Proteomes" id="UP001320245"/>
    </source>
</evidence>
<dbReference type="AlphaFoldDB" id="A0AAN9U670"/>
<dbReference type="EMBL" id="JAJSPL020000019">
    <property type="protein sequence ID" value="KAK7740780.1"/>
    <property type="molecule type" value="Genomic_DNA"/>
</dbReference>
<evidence type="ECO:0008006" key="4">
    <source>
        <dbReference type="Google" id="ProtNLM"/>
    </source>
</evidence>
<dbReference type="PANTHER" id="PTHR38166:SF1">
    <property type="entry name" value="C2H2-TYPE DOMAIN-CONTAINING PROTEIN"/>
    <property type="match status" value="1"/>
</dbReference>
<sequence length="471" mass="52587">MDTSYASAQSESVTISSCDSSPPTLVSREEQKRILLGRLMDHFFILSANDHKTCGGDEASQTTLSSAEVAVPVSGANSTRRRGTSGKGKRSAIPDDEGSDEEESGGPMTKKAKTDETEFKRLACPFFKRNPYRYRDQGKCVGPGWTTVHRLKEHLYRRHRLPIHCLRCHDVFLSDADLEKHYQSQTPCQLRAGVKTLEGITSSQEKQLRSRKRSDKTEEDKWRDVYRICFPLQEDEDPTPIPSPYFELPNPAKSGDAAMNRYDEFMSRELPKRVKKALELRIEQEFSPVEETLRRQLPDIVRGLYQRLSEDFRKSIQVSPTCGEQMGERQGLNGEISADGGDIKGKGKMVTPATPQPLTEAPGDALSEYRMDETLGYNNWAPSEPIDMYKLQPYLGAGLTGLDSWMYSSGQESNMEQGCWPDSGYLSGAMSAASSALVGEHEGNILGNDMLAMHAPYTGESATYSDHFSFT</sequence>
<feature type="region of interest" description="Disordered" evidence="1">
    <location>
        <begin position="1"/>
        <end position="26"/>
    </location>
</feature>
<evidence type="ECO:0000313" key="2">
    <source>
        <dbReference type="EMBL" id="KAK7740780.1"/>
    </source>
</evidence>
<feature type="compositionally biased region" description="Polar residues" evidence="1">
    <location>
        <begin position="1"/>
        <end position="24"/>
    </location>
</feature>
<evidence type="ECO:0000256" key="1">
    <source>
        <dbReference type="SAM" id="MobiDB-lite"/>
    </source>
</evidence>